<evidence type="ECO:0000256" key="2">
    <source>
        <dbReference type="SAM" id="MobiDB-lite"/>
    </source>
</evidence>
<feature type="region of interest" description="Disordered" evidence="2">
    <location>
        <begin position="121"/>
        <end position="151"/>
    </location>
</feature>
<feature type="compositionally biased region" description="Basic and acidic residues" evidence="2">
    <location>
        <begin position="121"/>
        <end position="131"/>
    </location>
</feature>
<keyword evidence="3" id="KW-1185">Reference proteome</keyword>
<feature type="region of interest" description="Disordered" evidence="2">
    <location>
        <begin position="317"/>
        <end position="347"/>
    </location>
</feature>
<sequence length="921" mass="108673">MNPNDKNNDSSAAATRTLPANTDYTLNGGLSDEQLDRNFRKHVDVVKALVSQHSQMRDHKLCAKWLSILWRTSTEEKLARNCLIVLMMAQLKRENVLSFPFNVVSNFNRDVRCVLKDYNHRQRRQGTEARSTKNSHMEPLGSPIEVRVPEPSTASSEVVPLYVKKRESEMEINLNDDVVTIKIEPGKRTMTIQQKDSRASCASVAPQAARAERDLQERDLKMQMIERRKTEEREQRIKRERKRELQRRTEVQDRRFEDLQLQKGRIRNEREHNELLIKVQQRREEERLRLERRKSEQQGGRVGVSWDEQMQCQEEELKRSRKEERRRQRIATINKSETTTRDRRRNSVCEEIMKRRKQLKSSEQRIQDISIGVMERDSQEKLRQMKFLMRQQRIAELDKKERNLTAELDKLLREQEERDRQRSECDKYKGSELMNELEMFEAQREKRRKDAERDAEELRNIDERLKKVERRRLRHQREEELLKRERDELEKLIGNNVDRQELEADRMARQTEEELEGHQVEKIERKRKDGATKQRRGEVEIEKIAREKEKAERDMEKQVGQKEELCNDGYSLINTQWKNPGVVRKTSKKLWQEYNKKSVPKTGEEQQMEKREQQQEERIENPSETALDQLSRVQNESVFQVPSHQVRFKRQVSEQLSRLKVCQRKVLEIVALKKLLKKEIRARNKMLQWLHAPGNEELNTARMEAGLDAMLSSATKNSSTSDLACCGCNGLSSDMAEVGVFNIDNEEEMQPQSKLFFNPPISKVFAMSSKKTNEEPVAITSGRFTDMTEAPSLSFHRRSKARHHNYNNIPARDFSSSDHCVRFLDPKIDAEIRTDKMTEEPSPPELSSSEHRVRFLDPKRDEEPTIGKTSKESLCSCRRRCEEHPDNTEIREDPKPESLVVKAKRAERQPAGEQRSQLLRR</sequence>
<feature type="compositionally biased region" description="Basic and acidic residues" evidence="2">
    <location>
        <begin position="594"/>
        <end position="621"/>
    </location>
</feature>
<dbReference type="RefSeq" id="XP_034106300.1">
    <property type="nucleotide sequence ID" value="XM_034250409.2"/>
</dbReference>
<accession>A0A6P8X4X4</accession>
<feature type="coiled-coil region" evidence="1">
    <location>
        <begin position="534"/>
        <end position="568"/>
    </location>
</feature>
<feature type="region of interest" description="Disordered" evidence="2">
    <location>
        <begin position="594"/>
        <end position="622"/>
    </location>
</feature>
<feature type="compositionally biased region" description="Basic and acidic residues" evidence="2">
    <location>
        <begin position="338"/>
        <end position="347"/>
    </location>
</feature>
<evidence type="ECO:0000313" key="3">
    <source>
        <dbReference type="Proteomes" id="UP000515160"/>
    </source>
</evidence>
<feature type="compositionally biased region" description="Basic and acidic residues" evidence="2">
    <location>
        <begin position="881"/>
        <end position="896"/>
    </location>
</feature>
<gene>
    <name evidence="4" type="primary">LOC117569270</name>
</gene>
<feature type="compositionally biased region" description="Basic and acidic residues" evidence="2">
    <location>
        <begin position="317"/>
        <end position="326"/>
    </location>
</feature>
<evidence type="ECO:0000256" key="1">
    <source>
        <dbReference type="SAM" id="Coils"/>
    </source>
</evidence>
<protein>
    <submittedName>
        <fullName evidence="4">Trichohyalin-like</fullName>
    </submittedName>
</protein>
<dbReference type="GeneID" id="117569270"/>
<feature type="coiled-coil region" evidence="1">
    <location>
        <begin position="208"/>
        <end position="298"/>
    </location>
</feature>
<feature type="region of interest" description="Disordered" evidence="2">
    <location>
        <begin position="881"/>
        <end position="921"/>
    </location>
</feature>
<dbReference type="OrthoDB" id="7850102at2759"/>
<feature type="coiled-coil region" evidence="1">
    <location>
        <begin position="394"/>
        <end position="495"/>
    </location>
</feature>
<proteinExistence type="predicted"/>
<dbReference type="AlphaFoldDB" id="A0A6P8X4X4"/>
<reference evidence="4" key="1">
    <citation type="submission" date="2025-08" db="UniProtKB">
        <authorList>
            <consortium name="RefSeq"/>
        </authorList>
    </citation>
    <scope>IDENTIFICATION</scope>
    <source>
        <strain evidence="4">15112-1751.03</strain>
        <tissue evidence="4">Whole Adult</tissue>
    </source>
</reference>
<evidence type="ECO:0000313" key="4">
    <source>
        <dbReference type="RefSeq" id="XP_034106300.1"/>
    </source>
</evidence>
<dbReference type="Proteomes" id="UP000515160">
    <property type="component" value="Chromosome X"/>
</dbReference>
<name>A0A6P8X4X4_DROAB</name>
<keyword evidence="1" id="KW-0175">Coiled coil</keyword>
<organism evidence="3 4">
    <name type="scientific">Drosophila albomicans</name>
    <name type="common">Fruit fly</name>
    <dbReference type="NCBI Taxonomy" id="7291"/>
    <lineage>
        <taxon>Eukaryota</taxon>
        <taxon>Metazoa</taxon>
        <taxon>Ecdysozoa</taxon>
        <taxon>Arthropoda</taxon>
        <taxon>Hexapoda</taxon>
        <taxon>Insecta</taxon>
        <taxon>Pterygota</taxon>
        <taxon>Neoptera</taxon>
        <taxon>Endopterygota</taxon>
        <taxon>Diptera</taxon>
        <taxon>Brachycera</taxon>
        <taxon>Muscomorpha</taxon>
        <taxon>Ephydroidea</taxon>
        <taxon>Drosophilidae</taxon>
        <taxon>Drosophila</taxon>
    </lineage>
</organism>